<dbReference type="AlphaFoldDB" id="A0A2U8BSA9"/>
<sequence length="393" mass="42626">MQQVTSQNQSPQAAISDIKGKFDSMMRNITPISSSVPEKKKNEEIETLNQMIDNVTKEYNSLQPAPGTDSKSAISNGLLAYYSHVLLNKLLYTIPDTSPNKDELLKNPKLQEFYNTVNSNVEKCKKSVHSSPLNYTDANTLSGGSNTLSSLKKPLSLSEKYQELQDTVSGNGTVTTISLNSADIAPVDIPRVAMLLQINDPENMAKTAAAAEICSTKQYSPNQSPVSPCIIEYENSRAKRTGAMAMKYAVTGVSAAATVGGLYVGLKALSMTKLLGNMKFLPHAAILMGAGFLALHIIKKVTSRYLGKSNTLPNATKSSPEIKGYEVPMPSFEMMGDAAAAKIFGTKKDSNTQTTITSNDFKKVVEDLARITKQDKQLNIIANEANKNLVRTK</sequence>
<protein>
    <submittedName>
        <fullName evidence="2">Uncharacterized protein</fullName>
    </submittedName>
</protein>
<dbReference type="Proteomes" id="UP000244519">
    <property type="component" value="Chromosome"/>
</dbReference>
<feature type="transmembrane region" description="Helical" evidence="1">
    <location>
        <begin position="280"/>
        <end position="298"/>
    </location>
</feature>
<evidence type="ECO:0000313" key="2">
    <source>
        <dbReference type="EMBL" id="AWD33195.1"/>
    </source>
</evidence>
<keyword evidence="3" id="KW-1185">Reference proteome</keyword>
<keyword evidence="1" id="KW-0812">Transmembrane</keyword>
<dbReference type="KEGG" id="fso:Fsol_00398"/>
<keyword evidence="1" id="KW-1133">Transmembrane helix</keyword>
<keyword evidence="1" id="KW-0472">Membrane</keyword>
<evidence type="ECO:0000313" key="3">
    <source>
        <dbReference type="Proteomes" id="UP000244519"/>
    </source>
</evidence>
<dbReference type="RefSeq" id="WP_108673221.1">
    <property type="nucleotide sequence ID" value="NZ_CP025989.1"/>
</dbReference>
<gene>
    <name evidence="2" type="ORF">Fsol_00398</name>
</gene>
<feature type="transmembrane region" description="Helical" evidence="1">
    <location>
        <begin position="248"/>
        <end position="268"/>
    </location>
</feature>
<dbReference type="EMBL" id="CP025989">
    <property type="protein sequence ID" value="AWD33195.1"/>
    <property type="molecule type" value="Genomic_DNA"/>
</dbReference>
<accession>A0A2U8BSA9</accession>
<organism evidence="2 3">
    <name type="scientific">Candidatus Fokinia solitaria</name>
    <dbReference type="NCBI Taxonomy" id="1802984"/>
    <lineage>
        <taxon>Bacteria</taxon>
        <taxon>Pseudomonadati</taxon>
        <taxon>Pseudomonadota</taxon>
        <taxon>Alphaproteobacteria</taxon>
        <taxon>Rickettsiales</taxon>
        <taxon>Candidatus Midichloriaceae</taxon>
        <taxon>Candidatus Fokinia</taxon>
    </lineage>
</organism>
<proteinExistence type="predicted"/>
<reference evidence="2 3" key="1">
    <citation type="journal article" date="2018" name="Genome Biol. Evol.">
        <title>The Genome Sequence of "Candidatus Fokinia solitaria": Insights on Reductive Evolution in Rickettsiales.</title>
        <authorList>
            <person name="Floriano A.M."/>
            <person name="Castelli M."/>
            <person name="Krenek S."/>
            <person name="Berendonk T.U."/>
            <person name="Bazzocchi C."/>
            <person name="Petroni G."/>
            <person name="Sassera D."/>
        </authorList>
    </citation>
    <scope>NUCLEOTIDE SEQUENCE [LARGE SCALE GENOMIC DNA]</scope>
    <source>
        <strain evidence="2">Rio ETE_ALG 3VII</strain>
    </source>
</reference>
<name>A0A2U8BSA9_9RICK</name>
<evidence type="ECO:0000256" key="1">
    <source>
        <dbReference type="SAM" id="Phobius"/>
    </source>
</evidence>